<dbReference type="STRING" id="984487.A0A1E4SJL4"/>
<sequence length="290" mass="32285">MQSETRKPLEKVELHSLVLFNVSDHIVRGSEGKFGVLLGVDDGNQIVVHTSFETLVVASTIDQEYLQRRLDQFRTVNPAYHIVGIYNINNSTSLNSLTISIVEQTKQCIGINGALICSVFDSNELRSKESTAAFQSYLLGTLEPLKTVVRTNESEFIATTTAVNHQEYSGSTAADEGPSNVEHKENMAMTVNQLNEKVLKVIQYLETSSEAKTTEDSAKRNEINRLVVHLSNKLDTIKRMGSDRSNADQVTLQTAQLSLLTEQLTILDNLKAQITKHVVWHGLTNNNTRI</sequence>
<evidence type="ECO:0000313" key="4">
    <source>
        <dbReference type="Proteomes" id="UP000094285"/>
    </source>
</evidence>
<protein>
    <recommendedName>
        <fullName evidence="2">MPN domain-containing protein</fullName>
    </recommendedName>
</protein>
<dbReference type="AlphaFoldDB" id="A0A1E4SJL4"/>
<dbReference type="Proteomes" id="UP000094285">
    <property type="component" value="Unassembled WGS sequence"/>
</dbReference>
<dbReference type="PROSITE" id="PS50249">
    <property type="entry name" value="MPN"/>
    <property type="match status" value="1"/>
</dbReference>
<keyword evidence="4" id="KW-1185">Reference proteome</keyword>
<dbReference type="Pfam" id="PF01398">
    <property type="entry name" value="JAB"/>
    <property type="match status" value="1"/>
</dbReference>
<dbReference type="InterPro" id="IPR000555">
    <property type="entry name" value="JAMM/MPN+_dom"/>
</dbReference>
<comment type="similarity">
    <text evidence="1">Belongs to the peptidase M67A family. CSN6 subfamily.</text>
</comment>
<dbReference type="CDD" id="cd08057">
    <property type="entry name" value="MPN_euk_non_mb"/>
    <property type="match status" value="1"/>
</dbReference>
<dbReference type="SMART" id="SM00232">
    <property type="entry name" value="JAB_MPN"/>
    <property type="match status" value="1"/>
</dbReference>
<gene>
    <name evidence="3" type="ORF">CANTADRAFT_25590</name>
</gene>
<proteinExistence type="inferred from homology"/>
<accession>A0A1E4SJL4</accession>
<dbReference type="GeneID" id="30981609"/>
<dbReference type="GO" id="GO:0008237">
    <property type="term" value="F:metallopeptidase activity"/>
    <property type="evidence" value="ECO:0007669"/>
    <property type="project" value="InterPro"/>
</dbReference>
<organism evidence="3 4">
    <name type="scientific">Suhomyces tanzawaensis NRRL Y-17324</name>
    <dbReference type="NCBI Taxonomy" id="984487"/>
    <lineage>
        <taxon>Eukaryota</taxon>
        <taxon>Fungi</taxon>
        <taxon>Dikarya</taxon>
        <taxon>Ascomycota</taxon>
        <taxon>Saccharomycotina</taxon>
        <taxon>Pichiomycetes</taxon>
        <taxon>Debaryomycetaceae</taxon>
        <taxon>Suhomyces</taxon>
    </lineage>
</organism>
<evidence type="ECO:0000313" key="3">
    <source>
        <dbReference type="EMBL" id="ODV79696.1"/>
    </source>
</evidence>
<dbReference type="PANTHER" id="PTHR10540">
    <property type="entry name" value="EUKARYOTIC TRANSLATION INITIATION FACTOR 3 SUBUNIT F-RELATED"/>
    <property type="match status" value="1"/>
</dbReference>
<dbReference type="EMBL" id="KV453911">
    <property type="protein sequence ID" value="ODV79696.1"/>
    <property type="molecule type" value="Genomic_DNA"/>
</dbReference>
<reference evidence="4" key="1">
    <citation type="submission" date="2016-05" db="EMBL/GenBank/DDBJ databases">
        <title>Comparative genomics of biotechnologically important yeasts.</title>
        <authorList>
            <consortium name="DOE Joint Genome Institute"/>
            <person name="Riley R."/>
            <person name="Haridas S."/>
            <person name="Wolfe K.H."/>
            <person name="Lopes M.R."/>
            <person name="Hittinger C.T."/>
            <person name="Goker M."/>
            <person name="Salamov A."/>
            <person name="Wisecaver J."/>
            <person name="Long T.M."/>
            <person name="Aerts A.L."/>
            <person name="Barry K."/>
            <person name="Choi C."/>
            <person name="Clum A."/>
            <person name="Coughlan A.Y."/>
            <person name="Deshpande S."/>
            <person name="Douglass A.P."/>
            <person name="Hanson S.J."/>
            <person name="Klenk H.-P."/>
            <person name="Labutti K."/>
            <person name="Lapidus A."/>
            <person name="Lindquist E."/>
            <person name="Lipzen A."/>
            <person name="Meier-Kolthoff J.P."/>
            <person name="Ohm R.A."/>
            <person name="Otillar R.P."/>
            <person name="Pangilinan J."/>
            <person name="Peng Y."/>
            <person name="Rokas A."/>
            <person name="Rosa C.A."/>
            <person name="Scheuner C."/>
            <person name="Sibirny A.A."/>
            <person name="Slot J.C."/>
            <person name="Stielow J.B."/>
            <person name="Sun H."/>
            <person name="Kurtzman C.P."/>
            <person name="Blackwell M."/>
            <person name="Grigoriev I.V."/>
            <person name="Jeffries T.W."/>
        </authorList>
    </citation>
    <scope>NUCLEOTIDE SEQUENCE [LARGE SCALE GENOMIC DNA]</scope>
    <source>
        <strain evidence="4">NRRL Y-17324</strain>
    </source>
</reference>
<dbReference type="InterPro" id="IPR037518">
    <property type="entry name" value="MPN"/>
</dbReference>
<dbReference type="GO" id="GO:0008180">
    <property type="term" value="C:COP9 signalosome"/>
    <property type="evidence" value="ECO:0007669"/>
    <property type="project" value="TreeGrafter"/>
</dbReference>
<dbReference type="OrthoDB" id="1378at2759"/>
<evidence type="ECO:0000259" key="2">
    <source>
        <dbReference type="PROSITE" id="PS50249"/>
    </source>
</evidence>
<name>A0A1E4SJL4_9ASCO</name>
<feature type="domain" description="MPN" evidence="2">
    <location>
        <begin position="12"/>
        <end position="140"/>
    </location>
</feature>
<dbReference type="Gene3D" id="3.40.140.10">
    <property type="entry name" value="Cytidine Deaminase, domain 2"/>
    <property type="match status" value="1"/>
</dbReference>
<dbReference type="PANTHER" id="PTHR10540:SF8">
    <property type="entry name" value="COP9 SIGNALOSOME COMPLEX SUBUNIT 6"/>
    <property type="match status" value="1"/>
</dbReference>
<evidence type="ECO:0000256" key="1">
    <source>
        <dbReference type="ARBA" id="ARBA00010893"/>
    </source>
</evidence>
<dbReference type="RefSeq" id="XP_020064818.1">
    <property type="nucleotide sequence ID" value="XM_020207472.1"/>
</dbReference>